<dbReference type="InterPro" id="IPR058163">
    <property type="entry name" value="LysR-type_TF_proteobact-type"/>
</dbReference>
<dbReference type="Proteomes" id="UP000409037">
    <property type="component" value="Unassembled WGS sequence"/>
</dbReference>
<evidence type="ECO:0000313" key="5">
    <source>
        <dbReference type="EMBL" id="VVN66402.1"/>
    </source>
</evidence>
<keyword evidence="4" id="KW-0804">Transcription</keyword>
<keyword evidence="3" id="KW-0238">DNA-binding</keyword>
<name>A0A5E6ZIV9_PSEFL</name>
<dbReference type="GO" id="GO:0043565">
    <property type="term" value="F:sequence-specific DNA binding"/>
    <property type="evidence" value="ECO:0007669"/>
    <property type="project" value="TreeGrafter"/>
</dbReference>
<dbReference type="GO" id="GO:0006351">
    <property type="term" value="P:DNA-templated transcription"/>
    <property type="evidence" value="ECO:0007669"/>
    <property type="project" value="TreeGrafter"/>
</dbReference>
<dbReference type="PANTHER" id="PTHR30537:SF72">
    <property type="entry name" value="LYSR FAMILY TRANSCRIPTIONAL REGULATOR"/>
    <property type="match status" value="1"/>
</dbReference>
<evidence type="ECO:0000256" key="2">
    <source>
        <dbReference type="ARBA" id="ARBA00023015"/>
    </source>
</evidence>
<organism evidence="5 6">
    <name type="scientific">Pseudomonas fluorescens</name>
    <dbReference type="NCBI Taxonomy" id="294"/>
    <lineage>
        <taxon>Bacteria</taxon>
        <taxon>Pseudomonadati</taxon>
        <taxon>Pseudomonadota</taxon>
        <taxon>Gammaproteobacteria</taxon>
        <taxon>Pseudomonadales</taxon>
        <taxon>Pseudomonadaceae</taxon>
        <taxon>Pseudomonas</taxon>
    </lineage>
</organism>
<reference evidence="5 6" key="1">
    <citation type="submission" date="2019-09" db="EMBL/GenBank/DDBJ databases">
        <authorList>
            <person name="Chandra G."/>
            <person name="Truman W A."/>
        </authorList>
    </citation>
    <scope>NUCLEOTIDE SEQUENCE [LARGE SCALE GENOMIC DNA]</scope>
    <source>
        <strain evidence="5">PS833</strain>
    </source>
</reference>
<dbReference type="Gene3D" id="3.40.190.290">
    <property type="match status" value="1"/>
</dbReference>
<dbReference type="CDD" id="cd08472">
    <property type="entry name" value="PBP2_CrgA_like_3"/>
    <property type="match status" value="1"/>
</dbReference>
<dbReference type="SUPFAM" id="SSF46785">
    <property type="entry name" value="Winged helix' DNA-binding domain"/>
    <property type="match status" value="1"/>
</dbReference>
<sequence length="304" mass="33656">MELLQSMRLFARLAELGSFTKASEALDIGRPQVTRYIQELETSLGVRLFQRTTRKVTLTAEGERFYERVQDILASVSAATSMFDRSGATLSGRLRIDIPTAFAQVEFMDSLKDFTTAFPGIHVVLGVTDRTVDLVGEGIDCALRIGELPDSTLIARPVGMATMVTCAAPHYLHKYSEPKKLEDLVAHRGVNFLSGQSNRTLPWHFSVDGRDRAYISNAGITVTESHAYVQCGVAGFGIIQAPGIAVGQYLASGALVEVLKPFRPHPRPVTVLYPSRTHLAPQVQVFLEWLQERFPQLHSAWLEQ</sequence>
<comment type="similarity">
    <text evidence="1">Belongs to the LysR transcriptional regulatory family.</text>
</comment>
<accession>A0A5E6ZIV9</accession>
<proteinExistence type="inferred from homology"/>
<dbReference type="InterPro" id="IPR036388">
    <property type="entry name" value="WH-like_DNA-bd_sf"/>
</dbReference>
<protein>
    <submittedName>
        <fullName evidence="5">HTH-type transcriptional regulator DmlR</fullName>
    </submittedName>
</protein>
<dbReference type="AlphaFoldDB" id="A0A5E6ZIV9"/>
<dbReference type="RefSeq" id="WP_150796122.1">
    <property type="nucleotide sequence ID" value="NZ_CABVHU010000001.1"/>
</dbReference>
<dbReference type="PRINTS" id="PR00039">
    <property type="entry name" value="HTHLYSR"/>
</dbReference>
<dbReference type="InterPro" id="IPR005119">
    <property type="entry name" value="LysR_subst-bd"/>
</dbReference>
<dbReference type="InterPro" id="IPR000847">
    <property type="entry name" value="LysR_HTH_N"/>
</dbReference>
<dbReference type="GO" id="GO:0003700">
    <property type="term" value="F:DNA-binding transcription factor activity"/>
    <property type="evidence" value="ECO:0007669"/>
    <property type="project" value="InterPro"/>
</dbReference>
<dbReference type="Pfam" id="PF00126">
    <property type="entry name" value="HTH_1"/>
    <property type="match status" value="1"/>
</dbReference>
<dbReference type="InterPro" id="IPR036390">
    <property type="entry name" value="WH_DNA-bd_sf"/>
</dbReference>
<dbReference type="FunFam" id="1.10.10.10:FF:000001">
    <property type="entry name" value="LysR family transcriptional regulator"/>
    <property type="match status" value="1"/>
</dbReference>
<dbReference type="Pfam" id="PF03466">
    <property type="entry name" value="LysR_substrate"/>
    <property type="match status" value="1"/>
</dbReference>
<dbReference type="SUPFAM" id="SSF53850">
    <property type="entry name" value="Periplasmic binding protein-like II"/>
    <property type="match status" value="1"/>
</dbReference>
<evidence type="ECO:0000256" key="1">
    <source>
        <dbReference type="ARBA" id="ARBA00009437"/>
    </source>
</evidence>
<keyword evidence="2" id="KW-0805">Transcription regulation</keyword>
<evidence type="ECO:0000313" key="6">
    <source>
        <dbReference type="Proteomes" id="UP000409037"/>
    </source>
</evidence>
<dbReference type="PROSITE" id="PS50931">
    <property type="entry name" value="HTH_LYSR"/>
    <property type="match status" value="1"/>
</dbReference>
<dbReference type="PANTHER" id="PTHR30537">
    <property type="entry name" value="HTH-TYPE TRANSCRIPTIONAL REGULATOR"/>
    <property type="match status" value="1"/>
</dbReference>
<dbReference type="Gene3D" id="1.10.10.10">
    <property type="entry name" value="Winged helix-like DNA-binding domain superfamily/Winged helix DNA-binding domain"/>
    <property type="match status" value="1"/>
</dbReference>
<evidence type="ECO:0000256" key="3">
    <source>
        <dbReference type="ARBA" id="ARBA00023125"/>
    </source>
</evidence>
<dbReference type="EMBL" id="CABVHU010000001">
    <property type="protein sequence ID" value="VVN66402.1"/>
    <property type="molecule type" value="Genomic_DNA"/>
</dbReference>
<gene>
    <name evidence="5" type="primary">dmlR_2</name>
    <name evidence="5" type="ORF">PS833_00121</name>
</gene>
<evidence type="ECO:0000256" key="4">
    <source>
        <dbReference type="ARBA" id="ARBA00023163"/>
    </source>
</evidence>
<dbReference type="OrthoDB" id="9786526at2"/>